<reference evidence="8" key="2">
    <citation type="submission" date="2021-05" db="UniProtKB">
        <authorList>
            <consortium name="EnsemblPlants"/>
        </authorList>
    </citation>
    <scope>IDENTIFICATION</scope>
    <source>
        <strain evidence="8">subsp. malaccensis</strain>
    </source>
</reference>
<dbReference type="Proteomes" id="UP000012960">
    <property type="component" value="Unplaced"/>
</dbReference>
<sequence length="55" mass="6269">MYVNDCSGHRNPYGSCVTGFLRRFSFQPLRENRLLGPSSSTLQKLGALEWDKVVH</sequence>
<dbReference type="InterPro" id="IPR002610">
    <property type="entry name" value="Peptidase_S54_rhomboid-like"/>
</dbReference>
<evidence type="ECO:0000256" key="5">
    <source>
        <dbReference type="ARBA" id="ARBA00022801"/>
    </source>
</evidence>
<dbReference type="InParanoid" id="A0A804J7C4"/>
<reference evidence="7" key="1">
    <citation type="submission" date="2021-03" db="EMBL/GenBank/DDBJ databases">
        <authorList>
            <consortium name="Genoscope - CEA"/>
            <person name="William W."/>
        </authorList>
    </citation>
    <scope>NUCLEOTIDE SEQUENCE</scope>
    <source>
        <strain evidence="7">Doubled-haploid Pahang</strain>
    </source>
</reference>
<name>A0A804J7C4_MUSAM</name>
<keyword evidence="9" id="KW-1185">Reference proteome</keyword>
<proteinExistence type="inferred from homology"/>
<evidence type="ECO:0000256" key="4">
    <source>
        <dbReference type="ARBA" id="ARBA00022670"/>
    </source>
</evidence>
<evidence type="ECO:0000313" key="7">
    <source>
        <dbReference type="EMBL" id="CAG1839262.1"/>
    </source>
</evidence>
<dbReference type="GO" id="GO:0006508">
    <property type="term" value="P:proteolysis"/>
    <property type="evidence" value="ECO:0007669"/>
    <property type="project" value="UniProtKB-KW"/>
</dbReference>
<keyword evidence="4" id="KW-0645">Protease</keyword>
<dbReference type="GO" id="GO:0016020">
    <property type="term" value="C:membrane"/>
    <property type="evidence" value="ECO:0007669"/>
    <property type="project" value="InterPro"/>
</dbReference>
<evidence type="ECO:0000256" key="6">
    <source>
        <dbReference type="ARBA" id="ARBA00022825"/>
    </source>
</evidence>
<evidence type="ECO:0000313" key="8">
    <source>
        <dbReference type="EnsemblPlants" id="Ma05_p22450.1"/>
    </source>
</evidence>
<evidence type="ECO:0000256" key="1">
    <source>
        <dbReference type="ARBA" id="ARBA00000156"/>
    </source>
</evidence>
<dbReference type="PANTHER" id="PTHR22936">
    <property type="entry name" value="RHOMBOID-RELATED"/>
    <property type="match status" value="1"/>
</dbReference>
<dbReference type="PANTHER" id="PTHR22936:SF69">
    <property type="entry name" value="RHOMBOID-LIKE PROTEIN"/>
    <property type="match status" value="1"/>
</dbReference>
<accession>A0A804J7C4</accession>
<dbReference type="GO" id="GO:0008236">
    <property type="term" value="F:serine-type peptidase activity"/>
    <property type="evidence" value="ECO:0007669"/>
    <property type="project" value="UniProtKB-KW"/>
</dbReference>
<evidence type="ECO:0000313" key="9">
    <source>
        <dbReference type="Proteomes" id="UP000012960"/>
    </source>
</evidence>
<dbReference type="AlphaFoldDB" id="A0A804J7C4"/>
<dbReference type="EMBL" id="HG996470">
    <property type="protein sequence ID" value="CAG1839262.1"/>
    <property type="molecule type" value="Genomic_DNA"/>
</dbReference>
<comment type="similarity">
    <text evidence="2">Belongs to the peptidase S54 family.</text>
</comment>
<evidence type="ECO:0000256" key="2">
    <source>
        <dbReference type="ARBA" id="ARBA00009045"/>
    </source>
</evidence>
<gene>
    <name evidence="7" type="ORF">GSMUA_274390.1</name>
</gene>
<dbReference type="EnsemblPlants" id="Ma05_t22450.1">
    <property type="protein sequence ID" value="Ma05_p22450.1"/>
    <property type="gene ID" value="Ma05_g22450"/>
</dbReference>
<keyword evidence="6" id="KW-0720">Serine protease</keyword>
<evidence type="ECO:0000256" key="3">
    <source>
        <dbReference type="ARBA" id="ARBA00013039"/>
    </source>
</evidence>
<protein>
    <recommendedName>
        <fullName evidence="3">rhomboid protease</fullName>
        <ecNumber evidence="3">3.4.21.105</ecNumber>
    </recommendedName>
</protein>
<dbReference type="Gramene" id="Ma05_t22450.1">
    <property type="protein sequence ID" value="Ma05_p22450.1"/>
    <property type="gene ID" value="Ma05_g22450"/>
</dbReference>
<dbReference type="EC" id="3.4.21.105" evidence="3"/>
<comment type="catalytic activity">
    <reaction evidence="1">
        <text>Cleaves type-1 transmembrane domains using a catalytic dyad composed of serine and histidine that are contributed by different transmembrane domains.</text>
        <dbReference type="EC" id="3.4.21.105"/>
    </reaction>
</comment>
<organism evidence="8 9">
    <name type="scientific">Musa acuminata subsp. malaccensis</name>
    <name type="common">Wild banana</name>
    <name type="synonym">Musa malaccensis</name>
    <dbReference type="NCBI Taxonomy" id="214687"/>
    <lineage>
        <taxon>Eukaryota</taxon>
        <taxon>Viridiplantae</taxon>
        <taxon>Streptophyta</taxon>
        <taxon>Embryophyta</taxon>
        <taxon>Tracheophyta</taxon>
        <taxon>Spermatophyta</taxon>
        <taxon>Magnoliopsida</taxon>
        <taxon>Liliopsida</taxon>
        <taxon>Zingiberales</taxon>
        <taxon>Musaceae</taxon>
        <taxon>Musa</taxon>
    </lineage>
</organism>
<keyword evidence="5" id="KW-0378">Hydrolase</keyword>